<sequence length="267" mass="28629">MPENNSPQDLLKDDLALVTEVAREAGGIAQKYFRRDPEVWWKGGTSPVSEADLAVDRFLRERLMTARPDYGWLSEETAAVDHELARERVFIVDPIDGTRAFIDGRPIWCVSIGIAFRGRSVVGVLECPELSETYQGLEGGGAFRNGERIVVKPAGDAFVIAGPKPMVKALPEEVGQKTTPYGYVPSLAYRIAMVASGALDATFVKPNSHDWDLAGADVILREAGGALHDADGRLPVYAGADPRKGALAAGSGALLETMTATLSGYGQ</sequence>
<dbReference type="SUPFAM" id="SSF56655">
    <property type="entry name" value="Carbohydrate phosphatase"/>
    <property type="match status" value="1"/>
</dbReference>
<dbReference type="CDD" id="cd01638">
    <property type="entry name" value="CysQ"/>
    <property type="match status" value="1"/>
</dbReference>
<dbReference type="Pfam" id="PF00459">
    <property type="entry name" value="Inositol_P"/>
    <property type="match status" value="1"/>
</dbReference>
<dbReference type="GO" id="GO:0008441">
    <property type="term" value="F:3'(2'),5'-bisphosphate nucleotidase activity"/>
    <property type="evidence" value="ECO:0007669"/>
    <property type="project" value="UniProtKB-EC"/>
</dbReference>
<evidence type="ECO:0000313" key="5">
    <source>
        <dbReference type="Proteomes" id="UP001185659"/>
    </source>
</evidence>
<dbReference type="Gene3D" id="3.30.540.10">
    <property type="entry name" value="Fructose-1,6-Bisphosphatase, subunit A, domain 1"/>
    <property type="match status" value="1"/>
</dbReference>
<evidence type="ECO:0000256" key="3">
    <source>
        <dbReference type="ARBA" id="ARBA00022842"/>
    </source>
</evidence>
<dbReference type="EMBL" id="JAWLIP010000007">
    <property type="protein sequence ID" value="MDV6227882.1"/>
    <property type="molecule type" value="Genomic_DNA"/>
</dbReference>
<dbReference type="InterPro" id="IPR020550">
    <property type="entry name" value="Inositol_monophosphatase_CS"/>
</dbReference>
<gene>
    <name evidence="4" type="ORF">R2G56_16420</name>
</gene>
<protein>
    <submittedName>
        <fullName evidence="4">3'(2'),5'-bisphosphate nucleotidase CysQ</fullName>
        <ecNumber evidence="4">3.1.3.7</ecNumber>
    </submittedName>
</protein>
<comment type="caution">
    <text evidence="4">The sequence shown here is derived from an EMBL/GenBank/DDBJ whole genome shotgun (WGS) entry which is preliminary data.</text>
</comment>
<dbReference type="Gene3D" id="3.40.190.80">
    <property type="match status" value="1"/>
</dbReference>
<dbReference type="PRINTS" id="PR00377">
    <property type="entry name" value="IMPHPHTASES"/>
</dbReference>
<dbReference type="PANTHER" id="PTHR20854:SF4">
    <property type="entry name" value="INOSITOL-1-MONOPHOSPHATASE-RELATED"/>
    <property type="match status" value="1"/>
</dbReference>
<dbReference type="PROSITE" id="PS00630">
    <property type="entry name" value="IMP_2"/>
    <property type="match status" value="1"/>
</dbReference>
<dbReference type="EC" id="3.1.3.7" evidence="4"/>
<accession>A0ABU4ANQ9</accession>
<evidence type="ECO:0000313" key="4">
    <source>
        <dbReference type="EMBL" id="MDV6227882.1"/>
    </source>
</evidence>
<keyword evidence="5" id="KW-1185">Reference proteome</keyword>
<dbReference type="InterPro" id="IPR000760">
    <property type="entry name" value="Inositol_monophosphatase-like"/>
</dbReference>
<proteinExistence type="inferred from homology"/>
<dbReference type="PANTHER" id="PTHR20854">
    <property type="entry name" value="INOSITOL MONOPHOSPHATASE"/>
    <property type="match status" value="1"/>
</dbReference>
<keyword evidence="3" id="KW-0460">Magnesium</keyword>
<dbReference type="Proteomes" id="UP001185659">
    <property type="component" value="Unassembled WGS sequence"/>
</dbReference>
<keyword evidence="4" id="KW-0378">Hydrolase</keyword>
<reference evidence="4 5" key="1">
    <citation type="submission" date="2023-10" db="EMBL/GenBank/DDBJ databases">
        <authorList>
            <person name="Venkata Ramana C."/>
            <person name="Sasikala C."/>
            <person name="Dhurka M."/>
        </authorList>
    </citation>
    <scope>NUCLEOTIDE SEQUENCE [LARGE SCALE GENOMIC DNA]</scope>
    <source>
        <strain evidence="4 5">KCTC 32151</strain>
    </source>
</reference>
<name>A0ABU4ANQ9_9HYPH</name>
<dbReference type="RefSeq" id="WP_317561983.1">
    <property type="nucleotide sequence ID" value="NZ_JAWLIP010000007.1"/>
</dbReference>
<evidence type="ECO:0000256" key="1">
    <source>
        <dbReference type="ARBA" id="ARBA00009759"/>
    </source>
</evidence>
<keyword evidence="2" id="KW-0479">Metal-binding</keyword>
<organism evidence="4 5">
    <name type="scientific">Nitratireductor aquimarinus</name>
    <dbReference type="NCBI Taxonomy" id="889300"/>
    <lineage>
        <taxon>Bacteria</taxon>
        <taxon>Pseudomonadati</taxon>
        <taxon>Pseudomonadota</taxon>
        <taxon>Alphaproteobacteria</taxon>
        <taxon>Hyphomicrobiales</taxon>
        <taxon>Phyllobacteriaceae</taxon>
        <taxon>Nitratireductor</taxon>
    </lineage>
</organism>
<comment type="similarity">
    <text evidence="1">Belongs to the inositol monophosphatase superfamily.</text>
</comment>
<evidence type="ECO:0000256" key="2">
    <source>
        <dbReference type="ARBA" id="ARBA00022723"/>
    </source>
</evidence>